<evidence type="ECO:0000313" key="3">
    <source>
        <dbReference type="RefSeq" id="XP_032333006.1"/>
    </source>
</evidence>
<feature type="compositionally biased region" description="Basic residues" evidence="1">
    <location>
        <begin position="30"/>
        <end position="40"/>
    </location>
</feature>
<accession>A0A8B8SS88</accession>
<sequence>MRVQLLKSRFFPELRGPGPATPSPSSPQPRRVRPPVRRPRAGSGLRVVLGSRTGLPSGASPRDTRPDPRLQKPSGRGKGVGRRRAVAHHQRKERCHCCRVPLTTLSCSSYQQGNRHLLKSTMDEQKNIPERGCHRNCARRAAMHRENAPSKEERKEVILKLLFPSVLKVFQAQLLGWMNKKETVCNSRIGADIFTFVCTVCFYLLRTLLSLGRKTNEGKYPGVELVTCMESKDLED</sequence>
<keyword evidence="2" id="KW-1185">Reference proteome</keyword>
<reference evidence="2" key="1">
    <citation type="submission" date="2025-05" db="UniProtKB">
        <authorList>
            <consortium name="RefSeq"/>
        </authorList>
    </citation>
    <scope>NUCLEOTIDE SEQUENCE [LARGE SCALE GENOMIC DNA]</scope>
</reference>
<gene>
    <name evidence="3" type="primary">LOC116662776</name>
</gene>
<name>A0A8B8SS88_CAMFR</name>
<feature type="compositionally biased region" description="Basic residues" evidence="1">
    <location>
        <begin position="79"/>
        <end position="88"/>
    </location>
</feature>
<dbReference type="AlphaFoldDB" id="A0A8B8SS88"/>
<evidence type="ECO:0000256" key="1">
    <source>
        <dbReference type="SAM" id="MobiDB-lite"/>
    </source>
</evidence>
<protein>
    <submittedName>
        <fullName evidence="3">Uncharacterized protein LOC116662776 isoform X2</fullName>
    </submittedName>
</protein>
<feature type="region of interest" description="Disordered" evidence="1">
    <location>
        <begin position="1"/>
        <end position="88"/>
    </location>
</feature>
<dbReference type="RefSeq" id="XP_032333006.1">
    <property type="nucleotide sequence ID" value="XM_032477115.1"/>
</dbReference>
<dbReference type="Proteomes" id="UP000694856">
    <property type="component" value="Chromosome 1"/>
</dbReference>
<evidence type="ECO:0000313" key="2">
    <source>
        <dbReference type="Proteomes" id="UP000694856"/>
    </source>
</evidence>
<dbReference type="GeneID" id="116662776"/>
<reference evidence="3" key="2">
    <citation type="submission" date="2025-08" db="UniProtKB">
        <authorList>
            <consortium name="RefSeq"/>
        </authorList>
    </citation>
    <scope>IDENTIFICATION</scope>
    <source>
        <tissue evidence="3">Ear skin</tissue>
    </source>
</reference>
<organism evidence="2 3">
    <name type="scientific">Camelus ferus</name>
    <name type="common">Wild bactrian camel</name>
    <name type="synonym">Camelus bactrianus ferus</name>
    <dbReference type="NCBI Taxonomy" id="419612"/>
    <lineage>
        <taxon>Eukaryota</taxon>
        <taxon>Metazoa</taxon>
        <taxon>Chordata</taxon>
        <taxon>Craniata</taxon>
        <taxon>Vertebrata</taxon>
        <taxon>Euteleostomi</taxon>
        <taxon>Mammalia</taxon>
        <taxon>Eutheria</taxon>
        <taxon>Laurasiatheria</taxon>
        <taxon>Artiodactyla</taxon>
        <taxon>Tylopoda</taxon>
        <taxon>Camelidae</taxon>
        <taxon>Camelus</taxon>
    </lineage>
</organism>
<proteinExistence type="predicted"/>